<evidence type="ECO:0000256" key="1">
    <source>
        <dbReference type="SAM" id="SignalP"/>
    </source>
</evidence>
<protein>
    <submittedName>
        <fullName evidence="3">Uncharacterized protein</fullName>
    </submittedName>
</protein>
<dbReference type="PROSITE" id="PS51257">
    <property type="entry name" value="PROKAR_LIPOPROTEIN"/>
    <property type="match status" value="1"/>
</dbReference>
<name>A0AAW7JEM7_9BACT</name>
<sequence length="233" mass="26721">MIKKLMLIMLLQISFASCVCAQKVIDWRATRDSVAKHADKFLEVEGVKLRPGMTMKRALEIFDAIGWKPDPFYDVEEDDLQLHILYGTSLGIKNCAMFIAPTDKDRNIVGIIGITYIESNSFKKLKETYDKVKKSLSEKNYALSSREYFKDKETENSKSNKKKLQALAQDEAVFETTFTASDNPDYNVLGYASLFIERYKDKTGSFNSVSVIYSTSDKFIEEVEDNPEFMFPR</sequence>
<dbReference type="RefSeq" id="WP_289824564.1">
    <property type="nucleotide sequence ID" value="NZ_JAUEIE010000001.1"/>
</dbReference>
<reference evidence="3" key="2">
    <citation type="submission" date="2023-08" db="EMBL/GenBank/DDBJ databases">
        <title>Identification and characterization of horizontal gene transfer across gut microbiota members of farm animals based on homology search.</title>
        <authorList>
            <person name="Schwarzerova J."/>
            <person name="Nykrynova M."/>
            <person name="Jureckova K."/>
            <person name="Cejkova D."/>
            <person name="Rychlik I."/>
        </authorList>
    </citation>
    <scope>NUCLEOTIDE SEQUENCE</scope>
    <source>
        <strain evidence="3">ET15</strain>
        <strain evidence="2">ET37</strain>
    </source>
</reference>
<evidence type="ECO:0000313" key="5">
    <source>
        <dbReference type="Proteomes" id="UP001168478"/>
    </source>
</evidence>
<comment type="caution">
    <text evidence="3">The sequence shown here is derived from an EMBL/GenBank/DDBJ whole genome shotgun (WGS) entry which is preliminary data.</text>
</comment>
<keyword evidence="4" id="KW-1185">Reference proteome</keyword>
<dbReference type="AlphaFoldDB" id="A0AAW7JEM7"/>
<dbReference type="Proteomes" id="UP001168478">
    <property type="component" value="Unassembled WGS sequence"/>
</dbReference>
<evidence type="ECO:0000313" key="3">
    <source>
        <dbReference type="EMBL" id="MDN0024309.1"/>
    </source>
</evidence>
<feature type="chain" id="PRO_5044003831" evidence="1">
    <location>
        <begin position="22"/>
        <end position="233"/>
    </location>
</feature>
<dbReference type="EMBL" id="JAUEIE010000001">
    <property type="protein sequence ID" value="MDN0021812.1"/>
    <property type="molecule type" value="Genomic_DNA"/>
</dbReference>
<gene>
    <name evidence="2" type="ORF">QVN81_02060</name>
    <name evidence="3" type="ORF">QVN84_02055</name>
</gene>
<proteinExistence type="predicted"/>
<keyword evidence="1" id="KW-0732">Signal</keyword>
<dbReference type="Proteomes" id="UP001167831">
    <property type="component" value="Unassembled WGS sequence"/>
</dbReference>
<organism evidence="3 5">
    <name type="scientific">Leyella lascolaii</name>
    <dbReference type="NCBI Taxonomy" id="1776379"/>
    <lineage>
        <taxon>Bacteria</taxon>
        <taxon>Pseudomonadati</taxon>
        <taxon>Bacteroidota</taxon>
        <taxon>Bacteroidia</taxon>
        <taxon>Bacteroidales</taxon>
        <taxon>Prevotellaceae</taxon>
        <taxon>Leyella</taxon>
    </lineage>
</organism>
<evidence type="ECO:0000313" key="2">
    <source>
        <dbReference type="EMBL" id="MDN0021812.1"/>
    </source>
</evidence>
<evidence type="ECO:0000313" key="4">
    <source>
        <dbReference type="Proteomes" id="UP001167831"/>
    </source>
</evidence>
<feature type="signal peptide" evidence="1">
    <location>
        <begin position="1"/>
        <end position="21"/>
    </location>
</feature>
<accession>A0AAW7JEM7</accession>
<dbReference type="EMBL" id="JAUEIF010000001">
    <property type="protein sequence ID" value="MDN0024309.1"/>
    <property type="molecule type" value="Genomic_DNA"/>
</dbReference>
<reference evidence="3" key="1">
    <citation type="submission" date="2023-06" db="EMBL/GenBank/DDBJ databases">
        <authorList>
            <person name="Zeman M."/>
            <person name="Kubasova T."/>
            <person name="Jahodarova E."/>
            <person name="Nykrynova M."/>
            <person name="Rychlik I."/>
        </authorList>
    </citation>
    <scope>NUCLEOTIDE SEQUENCE</scope>
    <source>
        <strain evidence="3">ET15</strain>
        <strain evidence="2">ET37</strain>
    </source>
</reference>